<keyword evidence="1" id="KW-0472">Membrane</keyword>
<accession>A0A6A3NAT1</accession>
<protein>
    <submittedName>
        <fullName evidence="2">Uncharacterized protein</fullName>
    </submittedName>
</protein>
<dbReference type="OrthoDB" id="1748468at2759"/>
<keyword evidence="1" id="KW-0812">Transmembrane</keyword>
<evidence type="ECO:0000313" key="2">
    <source>
        <dbReference type="EMBL" id="KAE9037427.1"/>
    </source>
</evidence>
<feature type="transmembrane region" description="Helical" evidence="1">
    <location>
        <begin position="12"/>
        <end position="32"/>
    </location>
</feature>
<proteinExistence type="predicted"/>
<dbReference type="InterPro" id="IPR035437">
    <property type="entry name" value="SNase_OB-fold_sf"/>
</dbReference>
<evidence type="ECO:0000256" key="1">
    <source>
        <dbReference type="SAM" id="Phobius"/>
    </source>
</evidence>
<dbReference type="Proteomes" id="UP000435112">
    <property type="component" value="Unassembled WGS sequence"/>
</dbReference>
<sequence>MTIAGRAELRGRGLLALCNMIAACFLTLWRMLKLYSETPEQSNEPYAWESREHLRKLCVGKQVRYYKAEYYKAEINRDLWSVWLLPNARGVEKT</sequence>
<name>A0A6A3NAT1_9STRA</name>
<dbReference type="Gene3D" id="2.40.50.90">
    <property type="match status" value="1"/>
</dbReference>
<keyword evidence="1" id="KW-1133">Transmembrane helix</keyword>
<dbReference type="EMBL" id="QXFU01000298">
    <property type="protein sequence ID" value="KAE9037427.1"/>
    <property type="molecule type" value="Genomic_DNA"/>
</dbReference>
<organism evidence="2 3">
    <name type="scientific">Phytophthora rubi</name>
    <dbReference type="NCBI Taxonomy" id="129364"/>
    <lineage>
        <taxon>Eukaryota</taxon>
        <taxon>Sar</taxon>
        <taxon>Stramenopiles</taxon>
        <taxon>Oomycota</taxon>
        <taxon>Peronosporomycetes</taxon>
        <taxon>Peronosporales</taxon>
        <taxon>Peronosporaceae</taxon>
        <taxon>Phytophthora</taxon>
    </lineage>
</organism>
<reference evidence="2 3" key="1">
    <citation type="submission" date="2018-09" db="EMBL/GenBank/DDBJ databases">
        <title>Genomic investigation of the strawberry pathogen Phytophthora fragariae indicates pathogenicity is determined by transcriptional variation in three key races.</title>
        <authorList>
            <person name="Adams T.M."/>
            <person name="Armitage A.D."/>
            <person name="Sobczyk M.K."/>
            <person name="Bates H.J."/>
            <person name="Dunwell J.M."/>
            <person name="Nellist C.F."/>
            <person name="Harrison R.J."/>
        </authorList>
    </citation>
    <scope>NUCLEOTIDE SEQUENCE [LARGE SCALE GENOMIC DNA]</scope>
    <source>
        <strain evidence="2 3">SCRP324</strain>
    </source>
</reference>
<dbReference type="PROSITE" id="PS51257">
    <property type="entry name" value="PROKAR_LIPOPROTEIN"/>
    <property type="match status" value="1"/>
</dbReference>
<evidence type="ECO:0000313" key="3">
    <source>
        <dbReference type="Proteomes" id="UP000435112"/>
    </source>
</evidence>
<gene>
    <name evidence="2" type="ORF">PR002_g6583</name>
</gene>
<dbReference type="SUPFAM" id="SSF50199">
    <property type="entry name" value="Staphylococcal nuclease"/>
    <property type="match status" value="1"/>
</dbReference>
<dbReference type="AlphaFoldDB" id="A0A6A3NAT1"/>
<comment type="caution">
    <text evidence="2">The sequence shown here is derived from an EMBL/GenBank/DDBJ whole genome shotgun (WGS) entry which is preliminary data.</text>
</comment>